<keyword evidence="6" id="KW-1185">Reference proteome</keyword>
<dbReference type="PANTHER" id="PTHR42756">
    <property type="entry name" value="TRANSCRIPTIONAL REGULATOR, MARR"/>
    <property type="match status" value="1"/>
</dbReference>
<evidence type="ECO:0000259" key="4">
    <source>
        <dbReference type="PROSITE" id="PS50995"/>
    </source>
</evidence>
<comment type="caution">
    <text evidence="5">The sequence shown here is derived from an EMBL/GenBank/DDBJ whole genome shotgun (WGS) entry which is preliminary data.</text>
</comment>
<dbReference type="SUPFAM" id="SSF46785">
    <property type="entry name" value="Winged helix' DNA-binding domain"/>
    <property type="match status" value="1"/>
</dbReference>
<keyword evidence="3" id="KW-0804">Transcription</keyword>
<keyword evidence="2" id="KW-0238">DNA-binding</keyword>
<sequence>MSEDEKKKVIRNIAGFYSIFQKEVLDTFPENSSELTPLLSKVLREIYYTNDITPSLLTKRLAITVPNTSRCLQQLSDLAYIIKVKDDNDRRITHIRLTKKGIEVVKRSISLMDKQMIDKLGILDMEELVRLSDAFSTIKELFEKIGA</sequence>
<proteinExistence type="predicted"/>
<dbReference type="EMBL" id="JAESWC010000018">
    <property type="protein sequence ID" value="MBL4938239.1"/>
    <property type="molecule type" value="Genomic_DNA"/>
</dbReference>
<dbReference type="RefSeq" id="WP_202750962.1">
    <property type="nucleotide sequence ID" value="NZ_JAESWC010000018.1"/>
</dbReference>
<evidence type="ECO:0000256" key="1">
    <source>
        <dbReference type="ARBA" id="ARBA00023015"/>
    </source>
</evidence>
<dbReference type="Gene3D" id="1.10.10.10">
    <property type="entry name" value="Winged helix-like DNA-binding domain superfamily/Winged helix DNA-binding domain"/>
    <property type="match status" value="1"/>
</dbReference>
<evidence type="ECO:0000256" key="3">
    <source>
        <dbReference type="ARBA" id="ARBA00023163"/>
    </source>
</evidence>
<dbReference type="InterPro" id="IPR000835">
    <property type="entry name" value="HTH_MarR-typ"/>
</dbReference>
<dbReference type="PRINTS" id="PR00598">
    <property type="entry name" value="HTHMARR"/>
</dbReference>
<feature type="domain" description="HTH marR-type" evidence="4">
    <location>
        <begin position="1"/>
        <end position="147"/>
    </location>
</feature>
<dbReference type="SMART" id="SM00347">
    <property type="entry name" value="HTH_MARR"/>
    <property type="match status" value="1"/>
</dbReference>
<evidence type="ECO:0000313" key="6">
    <source>
        <dbReference type="Proteomes" id="UP000632377"/>
    </source>
</evidence>
<gene>
    <name evidence="5" type="ORF">JK636_21235</name>
</gene>
<organism evidence="5 6">
    <name type="scientific">Clostridium rhizosphaerae</name>
    <dbReference type="NCBI Taxonomy" id="2803861"/>
    <lineage>
        <taxon>Bacteria</taxon>
        <taxon>Bacillati</taxon>
        <taxon>Bacillota</taxon>
        <taxon>Clostridia</taxon>
        <taxon>Eubacteriales</taxon>
        <taxon>Clostridiaceae</taxon>
        <taxon>Clostridium</taxon>
    </lineage>
</organism>
<reference evidence="5 6" key="1">
    <citation type="submission" date="2021-01" db="EMBL/GenBank/DDBJ databases">
        <title>Genome public.</title>
        <authorList>
            <person name="Liu C."/>
            <person name="Sun Q."/>
        </authorList>
    </citation>
    <scope>NUCLEOTIDE SEQUENCE [LARGE SCALE GENOMIC DNA]</scope>
    <source>
        <strain evidence="5 6">YIM B02515</strain>
    </source>
</reference>
<evidence type="ECO:0000313" key="5">
    <source>
        <dbReference type="EMBL" id="MBL4938239.1"/>
    </source>
</evidence>
<dbReference type="PANTHER" id="PTHR42756:SF1">
    <property type="entry name" value="TRANSCRIPTIONAL REPRESSOR OF EMRAB OPERON"/>
    <property type="match status" value="1"/>
</dbReference>
<name>A0ABS1TIS7_9CLOT</name>
<dbReference type="InterPro" id="IPR036388">
    <property type="entry name" value="WH-like_DNA-bd_sf"/>
</dbReference>
<dbReference type="InterPro" id="IPR036390">
    <property type="entry name" value="WH_DNA-bd_sf"/>
</dbReference>
<accession>A0ABS1TIS7</accession>
<dbReference type="Proteomes" id="UP000632377">
    <property type="component" value="Unassembled WGS sequence"/>
</dbReference>
<dbReference type="Pfam" id="PF12802">
    <property type="entry name" value="MarR_2"/>
    <property type="match status" value="1"/>
</dbReference>
<keyword evidence="1" id="KW-0805">Transcription regulation</keyword>
<protein>
    <submittedName>
        <fullName evidence="5">Winged helix-turn-helix transcriptional regulator</fullName>
    </submittedName>
</protein>
<evidence type="ECO:0000256" key="2">
    <source>
        <dbReference type="ARBA" id="ARBA00023125"/>
    </source>
</evidence>
<dbReference type="PROSITE" id="PS50995">
    <property type="entry name" value="HTH_MARR_2"/>
    <property type="match status" value="1"/>
</dbReference>